<evidence type="ECO:0008006" key="4">
    <source>
        <dbReference type="Google" id="ProtNLM"/>
    </source>
</evidence>
<evidence type="ECO:0000313" key="2">
    <source>
        <dbReference type="EMBL" id="KAJ8474544.1"/>
    </source>
</evidence>
<dbReference type="InterPro" id="IPR009078">
    <property type="entry name" value="Ferritin-like_SF"/>
</dbReference>
<feature type="chain" id="PRO_5042149176" description="Protein rds1" evidence="1">
    <location>
        <begin position="21"/>
        <end position="302"/>
    </location>
</feature>
<keyword evidence="3" id="KW-1185">Reference proteome</keyword>
<dbReference type="EMBL" id="JAPEVG010000185">
    <property type="protein sequence ID" value="KAJ8474544.1"/>
    <property type="molecule type" value="Genomic_DNA"/>
</dbReference>
<dbReference type="PANTHER" id="PTHR38705:SF1">
    <property type="entry name" value="PROTEIN RDS1"/>
    <property type="match status" value="1"/>
</dbReference>
<organism evidence="2 3">
    <name type="scientific">Trametes cubensis</name>
    <dbReference type="NCBI Taxonomy" id="1111947"/>
    <lineage>
        <taxon>Eukaryota</taxon>
        <taxon>Fungi</taxon>
        <taxon>Dikarya</taxon>
        <taxon>Basidiomycota</taxon>
        <taxon>Agaricomycotina</taxon>
        <taxon>Agaricomycetes</taxon>
        <taxon>Polyporales</taxon>
        <taxon>Polyporaceae</taxon>
        <taxon>Trametes</taxon>
    </lineage>
</organism>
<reference evidence="2" key="1">
    <citation type="submission" date="2022-11" db="EMBL/GenBank/DDBJ databases">
        <title>Genome Sequence of Cubamyces cubensis.</title>
        <authorList>
            <person name="Buettner E."/>
        </authorList>
    </citation>
    <scope>NUCLEOTIDE SEQUENCE</scope>
    <source>
        <strain evidence="2">MPL-01</strain>
    </source>
</reference>
<name>A0AAD7TTA5_9APHY</name>
<dbReference type="InterPro" id="IPR039254">
    <property type="entry name" value="Rds1"/>
</dbReference>
<keyword evidence="1" id="KW-0732">Signal</keyword>
<proteinExistence type="predicted"/>
<dbReference type="AlphaFoldDB" id="A0AAD7TTA5"/>
<dbReference type="Pfam" id="PF13668">
    <property type="entry name" value="Ferritin_2"/>
    <property type="match status" value="1"/>
</dbReference>
<comment type="caution">
    <text evidence="2">The sequence shown here is derived from an EMBL/GenBank/DDBJ whole genome shotgun (WGS) entry which is preliminary data.</text>
</comment>
<sequence>MFRKAILLALVGAATTLGQALSGWDDTSLTQYLLTLQHVENAFFSQGLDTFADTDFADAGYPTWVRNRISQIAAHEAAHVADLTDALGEVAPAACTYNFPITDVDSFIDLAQQITTIEASAGIGAVGFINGTGLEIYAASIAAAESRHAGWLTSAVEKRQPWDGPWETPLSPNEAYSLLVDYIGDCPETNPSLPFKTYPALTVYPGYPAADGTVYVSLTLKAAASTFYLAWLDGLTVQYSPIANGQATVPEGLDGTVYVAVVSSQAPPSDSNLVSGLAVVQFPFDSWATDTDPTDLPKKTAQ</sequence>
<dbReference type="Proteomes" id="UP001215151">
    <property type="component" value="Unassembled WGS sequence"/>
</dbReference>
<gene>
    <name evidence="2" type="ORF">ONZ51_g7156</name>
</gene>
<feature type="signal peptide" evidence="1">
    <location>
        <begin position="1"/>
        <end position="20"/>
    </location>
</feature>
<dbReference type="SUPFAM" id="SSF47240">
    <property type="entry name" value="Ferritin-like"/>
    <property type="match status" value="1"/>
</dbReference>
<evidence type="ECO:0000313" key="3">
    <source>
        <dbReference type="Proteomes" id="UP001215151"/>
    </source>
</evidence>
<evidence type="ECO:0000256" key="1">
    <source>
        <dbReference type="SAM" id="SignalP"/>
    </source>
</evidence>
<dbReference type="PANTHER" id="PTHR38705">
    <property type="entry name" value="PROTEIN RDS1"/>
    <property type="match status" value="1"/>
</dbReference>
<protein>
    <recommendedName>
        <fullName evidence="4">Protein rds1</fullName>
    </recommendedName>
</protein>
<accession>A0AAD7TTA5</accession>